<gene>
    <name evidence="2" type="ORF">L873DRAFT_1097506</name>
</gene>
<sequence>MGADSLFCVTELLPTVCKYLSTCVMLMARQVHGRTFLDISTLLVLILSLQYYFCLLGKRSQISSSTNNITWHSRVITAHSRFHPHPLDLDD</sequence>
<keyword evidence="3" id="KW-1185">Reference proteome</keyword>
<evidence type="ECO:0000313" key="3">
    <source>
        <dbReference type="Proteomes" id="UP000276215"/>
    </source>
</evidence>
<dbReference type="AlphaFoldDB" id="A0A3N4JH65"/>
<keyword evidence="1" id="KW-0812">Transmembrane</keyword>
<reference evidence="2 3" key="1">
    <citation type="journal article" date="2018" name="Nat. Ecol. Evol.">
        <title>Pezizomycetes genomes reveal the molecular basis of ectomycorrhizal truffle lifestyle.</title>
        <authorList>
            <person name="Murat C."/>
            <person name="Payen T."/>
            <person name="Noel B."/>
            <person name="Kuo A."/>
            <person name="Morin E."/>
            <person name="Chen J."/>
            <person name="Kohler A."/>
            <person name="Krizsan K."/>
            <person name="Balestrini R."/>
            <person name="Da Silva C."/>
            <person name="Montanini B."/>
            <person name="Hainaut M."/>
            <person name="Levati E."/>
            <person name="Barry K.W."/>
            <person name="Belfiori B."/>
            <person name="Cichocki N."/>
            <person name="Clum A."/>
            <person name="Dockter R.B."/>
            <person name="Fauchery L."/>
            <person name="Guy J."/>
            <person name="Iotti M."/>
            <person name="Le Tacon F."/>
            <person name="Lindquist E.A."/>
            <person name="Lipzen A."/>
            <person name="Malagnac F."/>
            <person name="Mello A."/>
            <person name="Molinier V."/>
            <person name="Miyauchi S."/>
            <person name="Poulain J."/>
            <person name="Riccioni C."/>
            <person name="Rubini A."/>
            <person name="Sitrit Y."/>
            <person name="Splivallo R."/>
            <person name="Traeger S."/>
            <person name="Wang M."/>
            <person name="Zifcakova L."/>
            <person name="Wipf D."/>
            <person name="Zambonelli A."/>
            <person name="Paolocci F."/>
            <person name="Nowrousian M."/>
            <person name="Ottonello S."/>
            <person name="Baldrian P."/>
            <person name="Spatafora J.W."/>
            <person name="Henrissat B."/>
            <person name="Nagy L.G."/>
            <person name="Aury J.M."/>
            <person name="Wincker P."/>
            <person name="Grigoriev I.V."/>
            <person name="Bonfante P."/>
            <person name="Martin F.M."/>
        </authorList>
    </citation>
    <scope>NUCLEOTIDE SEQUENCE [LARGE SCALE GENOMIC DNA]</scope>
    <source>
        <strain evidence="2 3">120613-1</strain>
    </source>
</reference>
<accession>A0A3N4JH65</accession>
<evidence type="ECO:0000256" key="1">
    <source>
        <dbReference type="SAM" id="Phobius"/>
    </source>
</evidence>
<dbReference type="Proteomes" id="UP000276215">
    <property type="component" value="Unassembled WGS sequence"/>
</dbReference>
<evidence type="ECO:0000313" key="2">
    <source>
        <dbReference type="EMBL" id="RPA97616.1"/>
    </source>
</evidence>
<keyword evidence="1" id="KW-1133">Transmembrane helix</keyword>
<organism evidence="2 3">
    <name type="scientific">Choiromyces venosus 120613-1</name>
    <dbReference type="NCBI Taxonomy" id="1336337"/>
    <lineage>
        <taxon>Eukaryota</taxon>
        <taxon>Fungi</taxon>
        <taxon>Dikarya</taxon>
        <taxon>Ascomycota</taxon>
        <taxon>Pezizomycotina</taxon>
        <taxon>Pezizomycetes</taxon>
        <taxon>Pezizales</taxon>
        <taxon>Tuberaceae</taxon>
        <taxon>Choiromyces</taxon>
    </lineage>
</organism>
<feature type="transmembrane region" description="Helical" evidence="1">
    <location>
        <begin position="35"/>
        <end position="53"/>
    </location>
</feature>
<protein>
    <submittedName>
        <fullName evidence="2">Uncharacterized protein</fullName>
    </submittedName>
</protein>
<proteinExistence type="predicted"/>
<name>A0A3N4JH65_9PEZI</name>
<keyword evidence="1" id="KW-0472">Membrane</keyword>
<dbReference type="EMBL" id="ML120402">
    <property type="protein sequence ID" value="RPA97616.1"/>
    <property type="molecule type" value="Genomic_DNA"/>
</dbReference>